<dbReference type="InterPro" id="IPR011009">
    <property type="entry name" value="Kinase-like_dom_sf"/>
</dbReference>
<keyword evidence="3" id="KW-0808">Transferase</keyword>
<dbReference type="Pfam" id="PF01636">
    <property type="entry name" value="APH"/>
    <property type="match status" value="1"/>
</dbReference>
<accession>A0A4P8EGT9</accession>
<dbReference type="Gene3D" id="3.90.1200.10">
    <property type="match status" value="1"/>
</dbReference>
<dbReference type="KEGG" id="pseb:EOK75_09895"/>
<gene>
    <name evidence="3" type="ORF">EOK75_09895</name>
</gene>
<dbReference type="Proteomes" id="UP000298631">
    <property type="component" value="Chromosome"/>
</dbReference>
<dbReference type="InterPro" id="IPR050249">
    <property type="entry name" value="Pseudomonas-type_ThrB"/>
</dbReference>
<proteinExistence type="inferred from homology"/>
<organism evidence="3 4">
    <name type="scientific">Pseudorhodobacter turbinis</name>
    <dbReference type="NCBI Taxonomy" id="2500533"/>
    <lineage>
        <taxon>Bacteria</taxon>
        <taxon>Pseudomonadati</taxon>
        <taxon>Pseudomonadota</taxon>
        <taxon>Alphaproteobacteria</taxon>
        <taxon>Rhodobacterales</taxon>
        <taxon>Paracoccaceae</taxon>
        <taxon>Pseudorhodobacter</taxon>
    </lineage>
</organism>
<dbReference type="EMBL" id="CP039964">
    <property type="protein sequence ID" value="QCO56029.1"/>
    <property type="molecule type" value="Genomic_DNA"/>
</dbReference>
<dbReference type="PANTHER" id="PTHR21064:SF6">
    <property type="entry name" value="AMINOGLYCOSIDE PHOSPHOTRANSFERASE DOMAIN-CONTAINING PROTEIN"/>
    <property type="match status" value="1"/>
</dbReference>
<dbReference type="GO" id="GO:0019202">
    <property type="term" value="F:amino acid kinase activity"/>
    <property type="evidence" value="ECO:0007669"/>
    <property type="project" value="TreeGrafter"/>
</dbReference>
<keyword evidence="4" id="KW-1185">Reference proteome</keyword>
<evidence type="ECO:0000259" key="2">
    <source>
        <dbReference type="Pfam" id="PF01636"/>
    </source>
</evidence>
<protein>
    <submittedName>
        <fullName evidence="3">Homoserine kinase</fullName>
    </submittedName>
</protein>
<evidence type="ECO:0000313" key="4">
    <source>
        <dbReference type="Proteomes" id="UP000298631"/>
    </source>
</evidence>
<dbReference type="AlphaFoldDB" id="A0A4P8EGT9"/>
<dbReference type="InterPro" id="IPR002575">
    <property type="entry name" value="Aminoglycoside_PTrfase"/>
</dbReference>
<sequence length="312" mass="34453">MTITNLAAEAAAHWQGTPQNLICDRENAVFRMTLPDGSLAALRLHRMGYQTAAAIRSELWFCGALADKDLPVPRVLTAKDGAQLVTLSNGRMASAVEWLAGSPLGYAAVPLAGSPDDQAKQHYSLGRLLAQIHDAAETLTLPANFARPAWDLDGLTGETPFWGRFWEHPALHDDERDEMQKTRDFLRAALQDHAANTPLMPVHADVLRENILVDGTAMSIIDFDDSGLGFPLYDLGTVMSQNMYEPAMPTLHMALIEGYQTLRPADPRIVDLFTLARSLASVGWTVPRLEANDPIMRSHIERALMYARQMIQ</sequence>
<evidence type="ECO:0000256" key="1">
    <source>
        <dbReference type="ARBA" id="ARBA00038240"/>
    </source>
</evidence>
<keyword evidence="3" id="KW-0418">Kinase</keyword>
<dbReference type="OrthoDB" id="241498at2"/>
<evidence type="ECO:0000313" key="3">
    <source>
        <dbReference type="EMBL" id="QCO56029.1"/>
    </source>
</evidence>
<dbReference type="PANTHER" id="PTHR21064">
    <property type="entry name" value="AMINOGLYCOSIDE PHOSPHOTRANSFERASE DOMAIN-CONTAINING PROTEIN-RELATED"/>
    <property type="match status" value="1"/>
</dbReference>
<comment type="similarity">
    <text evidence="1">Belongs to the pseudomonas-type ThrB family.</text>
</comment>
<dbReference type="SUPFAM" id="SSF56112">
    <property type="entry name" value="Protein kinase-like (PK-like)"/>
    <property type="match status" value="1"/>
</dbReference>
<name>A0A4P8EGT9_9RHOB</name>
<reference evidence="3 4" key="1">
    <citation type="submission" date="2019-05" db="EMBL/GenBank/DDBJ databases">
        <title>Pseudorhodobacter turbinis sp. nov., isolated from the gut of the Korean turban shell.</title>
        <authorList>
            <person name="Jeong Y.-S."/>
            <person name="Kang W.-R."/>
            <person name="Bae J.-W."/>
        </authorList>
    </citation>
    <scope>NUCLEOTIDE SEQUENCE [LARGE SCALE GENOMIC DNA]</scope>
    <source>
        <strain evidence="3 4">S12M18</strain>
    </source>
</reference>
<dbReference type="RefSeq" id="WP_137193816.1">
    <property type="nucleotide sequence ID" value="NZ_CP039964.1"/>
</dbReference>
<feature type="domain" description="Aminoglycoside phosphotransferase" evidence="2">
    <location>
        <begin position="25"/>
        <end position="265"/>
    </location>
</feature>